<accession>A0ABX1GPC8</accession>
<reference evidence="1 2" key="1">
    <citation type="submission" date="2020-04" db="EMBL/GenBank/DDBJ databases">
        <authorList>
            <person name="Yoon J."/>
        </authorList>
    </citation>
    <scope>NUCLEOTIDE SEQUENCE [LARGE SCALE GENOMIC DNA]</scope>
    <source>
        <strain evidence="1 2">DJ-13</strain>
    </source>
</reference>
<keyword evidence="2" id="KW-1185">Reference proteome</keyword>
<sequence length="155" mass="17007">MKKTYFLLLPLFFAFGCLGEDCDGVSCLGQPIIAIELIQNNTNVLEEAIFILDEIALEGENTETFELTIAAIEFLDDANQVSTKTVLFISNSDWEPIQYDLNLELASDFSVPITTDIGLSQGDCCGGIPLLESLAIDGEAIPENELYNVHLVELN</sequence>
<dbReference type="PROSITE" id="PS51257">
    <property type="entry name" value="PROKAR_LIPOPROTEIN"/>
    <property type="match status" value="1"/>
</dbReference>
<name>A0ABX1GPC8_9FLAO</name>
<dbReference type="RefSeq" id="WP_168551924.1">
    <property type="nucleotide sequence ID" value="NZ_JAAWWL010000001.1"/>
</dbReference>
<comment type="caution">
    <text evidence="1">The sequence shown here is derived from an EMBL/GenBank/DDBJ whole genome shotgun (WGS) entry which is preliminary data.</text>
</comment>
<evidence type="ECO:0000313" key="1">
    <source>
        <dbReference type="EMBL" id="NKI31775.1"/>
    </source>
</evidence>
<gene>
    <name evidence="1" type="ORF">HCU67_07435</name>
</gene>
<dbReference type="Proteomes" id="UP000718451">
    <property type="component" value="Unassembled WGS sequence"/>
</dbReference>
<organism evidence="1 2">
    <name type="scientific">Croceivirga thetidis</name>
    <dbReference type="NCBI Taxonomy" id="2721623"/>
    <lineage>
        <taxon>Bacteria</taxon>
        <taxon>Pseudomonadati</taxon>
        <taxon>Bacteroidota</taxon>
        <taxon>Flavobacteriia</taxon>
        <taxon>Flavobacteriales</taxon>
        <taxon>Flavobacteriaceae</taxon>
        <taxon>Croceivirga</taxon>
    </lineage>
</organism>
<proteinExistence type="predicted"/>
<evidence type="ECO:0000313" key="2">
    <source>
        <dbReference type="Proteomes" id="UP000718451"/>
    </source>
</evidence>
<dbReference type="EMBL" id="JAAWWL010000001">
    <property type="protein sequence ID" value="NKI31775.1"/>
    <property type="molecule type" value="Genomic_DNA"/>
</dbReference>
<protein>
    <submittedName>
        <fullName evidence="1">Uncharacterized protein</fullName>
    </submittedName>
</protein>